<keyword evidence="2" id="KW-0732">Signal</keyword>
<evidence type="ECO:0000256" key="1">
    <source>
        <dbReference type="SAM" id="Phobius"/>
    </source>
</evidence>
<protein>
    <submittedName>
        <fullName evidence="3">Uncharacterized protein</fullName>
    </submittedName>
</protein>
<dbReference type="EMBL" id="BTSX01000006">
    <property type="protein sequence ID" value="GMT04692.1"/>
    <property type="molecule type" value="Genomic_DNA"/>
</dbReference>
<feature type="chain" id="PRO_5043551621" evidence="2">
    <location>
        <begin position="16"/>
        <end position="114"/>
    </location>
</feature>
<accession>A0AAV5UED5</accession>
<name>A0AAV5UED5_9BILA</name>
<dbReference type="AlphaFoldDB" id="A0AAV5UED5"/>
<gene>
    <name evidence="3" type="ORF">PENTCL1PPCAC_26866</name>
</gene>
<reference evidence="3" key="1">
    <citation type="submission" date="2023-10" db="EMBL/GenBank/DDBJ databases">
        <title>Genome assembly of Pristionchus species.</title>
        <authorList>
            <person name="Yoshida K."/>
            <person name="Sommer R.J."/>
        </authorList>
    </citation>
    <scope>NUCLEOTIDE SEQUENCE</scope>
    <source>
        <strain evidence="3">RS0144</strain>
    </source>
</reference>
<proteinExistence type="predicted"/>
<feature type="transmembrane region" description="Helical" evidence="1">
    <location>
        <begin position="87"/>
        <end position="108"/>
    </location>
</feature>
<feature type="signal peptide" evidence="2">
    <location>
        <begin position="1"/>
        <end position="15"/>
    </location>
</feature>
<keyword evidence="1" id="KW-0812">Transmembrane</keyword>
<organism evidence="3 4">
    <name type="scientific">Pristionchus entomophagus</name>
    <dbReference type="NCBI Taxonomy" id="358040"/>
    <lineage>
        <taxon>Eukaryota</taxon>
        <taxon>Metazoa</taxon>
        <taxon>Ecdysozoa</taxon>
        <taxon>Nematoda</taxon>
        <taxon>Chromadorea</taxon>
        <taxon>Rhabditida</taxon>
        <taxon>Rhabditina</taxon>
        <taxon>Diplogasteromorpha</taxon>
        <taxon>Diplogasteroidea</taxon>
        <taxon>Neodiplogasteridae</taxon>
        <taxon>Pristionchus</taxon>
    </lineage>
</organism>
<sequence>LFLLFLLFIFVPLLAQMPLRHTFDTREMCNARCNGQCSSENSSDHPGLPRWVCIMNGHGGHPKNTRYVDEEDPYYQDDSEGSSLPSLAILIPLCILATLVLFFVCVSCTQRFLR</sequence>
<dbReference type="Proteomes" id="UP001432027">
    <property type="component" value="Unassembled WGS sequence"/>
</dbReference>
<evidence type="ECO:0000256" key="2">
    <source>
        <dbReference type="SAM" id="SignalP"/>
    </source>
</evidence>
<evidence type="ECO:0000313" key="4">
    <source>
        <dbReference type="Proteomes" id="UP001432027"/>
    </source>
</evidence>
<evidence type="ECO:0000313" key="3">
    <source>
        <dbReference type="EMBL" id="GMT04692.1"/>
    </source>
</evidence>
<keyword evidence="1" id="KW-0472">Membrane</keyword>
<keyword evidence="1" id="KW-1133">Transmembrane helix</keyword>
<feature type="non-terminal residue" evidence="3">
    <location>
        <position position="1"/>
    </location>
</feature>
<keyword evidence="4" id="KW-1185">Reference proteome</keyword>
<comment type="caution">
    <text evidence="3">The sequence shown here is derived from an EMBL/GenBank/DDBJ whole genome shotgun (WGS) entry which is preliminary data.</text>
</comment>